<dbReference type="PANTHER" id="PTHR46648:SF1">
    <property type="entry name" value="ADENOSINE 5'-MONOPHOSPHORAMIDASE HNT1"/>
    <property type="match status" value="1"/>
</dbReference>
<keyword evidence="3" id="KW-0808">Transferase</keyword>
<dbReference type="Proteomes" id="UP001595807">
    <property type="component" value="Unassembled WGS sequence"/>
</dbReference>
<dbReference type="InterPro" id="IPR036265">
    <property type="entry name" value="HIT-like_sf"/>
</dbReference>
<evidence type="ECO:0000313" key="4">
    <source>
        <dbReference type="Proteomes" id="UP001595807"/>
    </source>
</evidence>
<dbReference type="EMBL" id="JBHRZV010000049">
    <property type="protein sequence ID" value="MFC3928480.1"/>
    <property type="molecule type" value="Genomic_DNA"/>
</dbReference>
<dbReference type="PANTHER" id="PTHR46648">
    <property type="entry name" value="HIT FAMILY PROTEIN 1"/>
    <property type="match status" value="1"/>
</dbReference>
<dbReference type="GO" id="GO:0008168">
    <property type="term" value="F:methyltransferase activity"/>
    <property type="evidence" value="ECO:0007669"/>
    <property type="project" value="UniProtKB-KW"/>
</dbReference>
<sequence>MTCVFCKLVKEKSIAQSKCFYAIWDIDPIQEGHLLVIAKSHRMSIAELSSEERLDLLDFQEKLISCMEKQASVLGVTVVVNNGNVMDQDLHFHSHLLPRYVEDGFWDRVQPAQKIFPKEQFEADLQ</sequence>
<dbReference type="InterPro" id="IPR011146">
    <property type="entry name" value="HIT-like"/>
</dbReference>
<evidence type="ECO:0000256" key="1">
    <source>
        <dbReference type="PROSITE-ProRule" id="PRU00464"/>
    </source>
</evidence>
<dbReference type="RefSeq" id="WP_380427048.1">
    <property type="nucleotide sequence ID" value="NZ_JBHRZV010000049.1"/>
</dbReference>
<gene>
    <name evidence="3" type="ORF">ACFORF_07875</name>
</gene>
<comment type="caution">
    <text evidence="3">The sequence shown here is derived from an EMBL/GenBank/DDBJ whole genome shotgun (WGS) entry which is preliminary data.</text>
</comment>
<reference evidence="4" key="1">
    <citation type="journal article" date="2019" name="Int. J. Syst. Evol. Microbiol.">
        <title>The Global Catalogue of Microorganisms (GCM) 10K type strain sequencing project: providing services to taxonomists for standard genome sequencing and annotation.</title>
        <authorList>
            <consortium name="The Broad Institute Genomics Platform"/>
            <consortium name="The Broad Institute Genome Sequencing Center for Infectious Disease"/>
            <person name="Wu L."/>
            <person name="Ma J."/>
        </authorList>
    </citation>
    <scope>NUCLEOTIDE SEQUENCE [LARGE SCALE GENOMIC DNA]</scope>
    <source>
        <strain evidence="4">CCUG 67170</strain>
    </source>
</reference>
<dbReference type="Pfam" id="PF01230">
    <property type="entry name" value="HIT"/>
    <property type="match status" value="1"/>
</dbReference>
<feature type="domain" description="HIT" evidence="2">
    <location>
        <begin position="1"/>
        <end position="106"/>
    </location>
</feature>
<keyword evidence="3" id="KW-0489">Methyltransferase</keyword>
<dbReference type="Gene3D" id="3.30.428.10">
    <property type="entry name" value="HIT-like"/>
    <property type="match status" value="1"/>
</dbReference>
<dbReference type="PROSITE" id="PS51084">
    <property type="entry name" value="HIT_2"/>
    <property type="match status" value="1"/>
</dbReference>
<dbReference type="SUPFAM" id="SSF54197">
    <property type="entry name" value="HIT-like"/>
    <property type="match status" value="1"/>
</dbReference>
<organism evidence="3 4">
    <name type="scientific">Streptococcus caprae</name>
    <dbReference type="NCBI Taxonomy" id="1640501"/>
    <lineage>
        <taxon>Bacteria</taxon>
        <taxon>Bacillati</taxon>
        <taxon>Bacillota</taxon>
        <taxon>Bacilli</taxon>
        <taxon>Lactobacillales</taxon>
        <taxon>Streptococcaceae</taxon>
        <taxon>Streptococcus</taxon>
    </lineage>
</organism>
<proteinExistence type="predicted"/>
<evidence type="ECO:0000313" key="3">
    <source>
        <dbReference type="EMBL" id="MFC3928480.1"/>
    </source>
</evidence>
<dbReference type="GO" id="GO:0032259">
    <property type="term" value="P:methylation"/>
    <property type="evidence" value="ECO:0007669"/>
    <property type="project" value="UniProtKB-KW"/>
</dbReference>
<protein>
    <submittedName>
        <fullName evidence="3">HIT family protein</fullName>
        <ecNumber evidence="3">2.1.1.-</ecNumber>
    </submittedName>
</protein>
<name>A0ABV8CXT4_9STRE</name>
<dbReference type="InterPro" id="IPR001310">
    <property type="entry name" value="Histidine_triad_HIT"/>
</dbReference>
<feature type="short sequence motif" description="Histidine triad motif" evidence="1">
    <location>
        <begin position="91"/>
        <end position="95"/>
    </location>
</feature>
<evidence type="ECO:0000259" key="2">
    <source>
        <dbReference type="PROSITE" id="PS51084"/>
    </source>
</evidence>
<dbReference type="EC" id="2.1.1.-" evidence="3"/>
<accession>A0ABV8CXT4</accession>
<keyword evidence="4" id="KW-1185">Reference proteome</keyword>